<dbReference type="GO" id="GO:0005886">
    <property type="term" value="C:plasma membrane"/>
    <property type="evidence" value="ECO:0007669"/>
    <property type="project" value="UniProtKB-SubCell"/>
</dbReference>
<organism evidence="11 12">
    <name type="scientific">Hypsibius exemplaris</name>
    <name type="common">Freshwater tardigrade</name>
    <dbReference type="NCBI Taxonomy" id="2072580"/>
    <lineage>
        <taxon>Eukaryota</taxon>
        <taxon>Metazoa</taxon>
        <taxon>Ecdysozoa</taxon>
        <taxon>Tardigrada</taxon>
        <taxon>Eutardigrada</taxon>
        <taxon>Parachela</taxon>
        <taxon>Hypsibioidea</taxon>
        <taxon>Hypsibiidae</taxon>
        <taxon>Hypsibius</taxon>
    </lineage>
</organism>
<keyword evidence="7" id="KW-0675">Receptor</keyword>
<dbReference type="SUPFAM" id="SSF81321">
    <property type="entry name" value="Family A G protein-coupled receptor-like"/>
    <property type="match status" value="1"/>
</dbReference>
<gene>
    <name evidence="11" type="ORF">BV898_01621</name>
</gene>
<name>A0A1W0XB97_HYPEX</name>
<comment type="subcellular location">
    <subcellularLocation>
        <location evidence="1">Cell membrane</location>
        <topology evidence="1">Multi-pass membrane protein</topology>
    </subcellularLocation>
</comment>
<feature type="transmembrane region" description="Helical" evidence="9">
    <location>
        <begin position="175"/>
        <end position="198"/>
    </location>
</feature>
<feature type="transmembrane region" description="Helical" evidence="9">
    <location>
        <begin position="393"/>
        <end position="420"/>
    </location>
</feature>
<evidence type="ECO:0000256" key="2">
    <source>
        <dbReference type="ARBA" id="ARBA00022475"/>
    </source>
</evidence>
<feature type="transmembrane region" description="Helical" evidence="9">
    <location>
        <begin position="354"/>
        <end position="373"/>
    </location>
</feature>
<feature type="transmembrane region" description="Helical" evidence="9">
    <location>
        <begin position="133"/>
        <end position="155"/>
    </location>
</feature>
<feature type="domain" description="G-protein coupled receptors family 1 profile" evidence="10">
    <location>
        <begin position="65"/>
        <end position="415"/>
    </location>
</feature>
<evidence type="ECO:0000313" key="11">
    <source>
        <dbReference type="EMBL" id="OQV24561.1"/>
    </source>
</evidence>
<keyword evidence="3 9" id="KW-0812">Transmembrane</keyword>
<dbReference type="PANTHER" id="PTHR24228">
    <property type="entry name" value="B2 BRADYKININ RECEPTOR/ANGIOTENSIN II RECEPTOR"/>
    <property type="match status" value="1"/>
</dbReference>
<comment type="caution">
    <text evidence="11">The sequence shown here is derived from an EMBL/GenBank/DDBJ whole genome shotgun (WGS) entry which is preliminary data.</text>
</comment>
<dbReference type="OrthoDB" id="10595473at2759"/>
<evidence type="ECO:0000313" key="12">
    <source>
        <dbReference type="Proteomes" id="UP000192578"/>
    </source>
</evidence>
<dbReference type="Proteomes" id="UP000192578">
    <property type="component" value="Unassembled WGS sequence"/>
</dbReference>
<evidence type="ECO:0000256" key="4">
    <source>
        <dbReference type="ARBA" id="ARBA00022989"/>
    </source>
</evidence>
<protein>
    <recommendedName>
        <fullName evidence="10">G-protein coupled receptors family 1 profile domain-containing protein</fullName>
    </recommendedName>
</protein>
<evidence type="ECO:0000256" key="3">
    <source>
        <dbReference type="ARBA" id="ARBA00022692"/>
    </source>
</evidence>
<evidence type="ECO:0000259" key="10">
    <source>
        <dbReference type="PROSITE" id="PS50262"/>
    </source>
</evidence>
<feature type="transmembrane region" description="Helical" evidence="9">
    <location>
        <begin position="220"/>
        <end position="240"/>
    </location>
</feature>
<evidence type="ECO:0000256" key="7">
    <source>
        <dbReference type="ARBA" id="ARBA00023170"/>
    </source>
</evidence>
<keyword evidence="2" id="KW-1003">Cell membrane</keyword>
<evidence type="ECO:0000256" key="6">
    <source>
        <dbReference type="ARBA" id="ARBA00023136"/>
    </source>
</evidence>
<evidence type="ECO:0000256" key="1">
    <source>
        <dbReference type="ARBA" id="ARBA00004651"/>
    </source>
</evidence>
<dbReference type="PROSITE" id="PS50262">
    <property type="entry name" value="G_PROTEIN_RECEP_F1_2"/>
    <property type="match status" value="1"/>
</dbReference>
<accession>A0A1W0XB97</accession>
<keyword evidence="5" id="KW-0297">G-protein coupled receptor</keyword>
<keyword evidence="12" id="KW-1185">Reference proteome</keyword>
<dbReference type="EMBL" id="MTYJ01000006">
    <property type="protein sequence ID" value="OQV24561.1"/>
    <property type="molecule type" value="Genomic_DNA"/>
</dbReference>
<feature type="transmembrane region" description="Helical" evidence="9">
    <location>
        <begin position="50"/>
        <end position="72"/>
    </location>
</feature>
<feature type="transmembrane region" description="Helical" evidence="9">
    <location>
        <begin position="92"/>
        <end position="113"/>
    </location>
</feature>
<dbReference type="AlphaFoldDB" id="A0A1W0XB97"/>
<dbReference type="CDD" id="cd00637">
    <property type="entry name" value="7tm_classA_rhodopsin-like"/>
    <property type="match status" value="1"/>
</dbReference>
<keyword evidence="6 9" id="KW-0472">Membrane</keyword>
<keyword evidence="4 9" id="KW-1133">Transmembrane helix</keyword>
<dbReference type="Gene3D" id="1.20.1070.10">
    <property type="entry name" value="Rhodopsin 7-helix transmembrane proteins"/>
    <property type="match status" value="1"/>
</dbReference>
<evidence type="ECO:0000256" key="5">
    <source>
        <dbReference type="ARBA" id="ARBA00023040"/>
    </source>
</evidence>
<dbReference type="GO" id="GO:0004930">
    <property type="term" value="F:G protein-coupled receptor activity"/>
    <property type="evidence" value="ECO:0007669"/>
    <property type="project" value="UniProtKB-KW"/>
</dbReference>
<keyword evidence="8" id="KW-0807">Transducer</keyword>
<evidence type="ECO:0000256" key="9">
    <source>
        <dbReference type="SAM" id="Phobius"/>
    </source>
</evidence>
<dbReference type="InterPro" id="IPR017452">
    <property type="entry name" value="GPCR_Rhodpsn_7TM"/>
</dbReference>
<sequence>MDRKSLEKEEAFISWWIKNTSFEKFEAEFRNFSLAAGAAENRVGLTAQSFLIAAIAMGSIFSICLNLGLMVAKIKLVSARLTGFDLLVLNQLLINVLSIMLIDPWDLIAYMVLGSGWPFSERFCYFSRFCTTFLPYMSSWNIVLLTFHQLLAFFIERYWFKWNFYFTTRAKLLTLWLPPLIVWFVGLGIHAPITYLAWDISHSPGYCNIESLFALLHDGLGLFMFPFILGLVFLITMFTAKICTRRTFPSVEENSSCSVTSVAFQSGQYNSTGSNPNYDEHHIESVWNNGSDNEEQFDNGINDNDKDHLINISSPPPYNQMFNPTVYISPTMIPDQSSSPSTVTTPREITQETVAITCALLAGLIIFIGPYGILALMLDNEMRVLKNNGFSNLYWFFNIYFPWALAKPLFEPLAIIAVMAKYRFASLRRFWQGRAAETGAAAHNGAEYAGRAAANRSVNGSANRPATTAAMNGNGYRY</sequence>
<evidence type="ECO:0000256" key="8">
    <source>
        <dbReference type="ARBA" id="ARBA00023224"/>
    </source>
</evidence>
<proteinExistence type="predicted"/>
<reference evidence="12" key="1">
    <citation type="submission" date="2017-01" db="EMBL/GenBank/DDBJ databases">
        <title>Comparative genomics of anhydrobiosis in the tardigrade Hypsibius dujardini.</title>
        <authorList>
            <person name="Yoshida Y."/>
            <person name="Koutsovoulos G."/>
            <person name="Laetsch D."/>
            <person name="Stevens L."/>
            <person name="Kumar S."/>
            <person name="Horikawa D."/>
            <person name="Ishino K."/>
            <person name="Komine S."/>
            <person name="Tomita M."/>
            <person name="Blaxter M."/>
            <person name="Arakawa K."/>
        </authorList>
    </citation>
    <scope>NUCLEOTIDE SEQUENCE [LARGE SCALE GENOMIC DNA]</scope>
    <source>
        <strain evidence="12">Z151</strain>
    </source>
</reference>
<dbReference type="PANTHER" id="PTHR24228:SF59">
    <property type="entry name" value="NEUROPEPTIDE RECEPTOR 15"/>
    <property type="match status" value="1"/>
</dbReference>